<dbReference type="PANTHER" id="PTHR30269:SF23">
    <property type="entry name" value="MEMBRANE TRANSPORTER PROTEIN YDHB-RELATED"/>
    <property type="match status" value="1"/>
</dbReference>
<reference evidence="9 10" key="1">
    <citation type="journal article" date="2011" name="J. Bacteriol.">
        <title>Genome sequence of the verrucomicrobium Opitutus terrae PB90-1, an abundant inhabitant of rice paddy soil ecosystems.</title>
        <authorList>
            <person name="van Passel M.W."/>
            <person name="Kant R."/>
            <person name="Palva A."/>
            <person name="Copeland A."/>
            <person name="Lucas S."/>
            <person name="Lapidus A."/>
            <person name="Glavina del Rio T."/>
            <person name="Pitluck S."/>
            <person name="Goltsman E."/>
            <person name="Clum A."/>
            <person name="Sun H."/>
            <person name="Schmutz J."/>
            <person name="Larimer F.W."/>
            <person name="Land M.L."/>
            <person name="Hauser L."/>
            <person name="Kyrpides N."/>
            <person name="Mikhailova N."/>
            <person name="Richardson P.P."/>
            <person name="Janssen P.H."/>
            <person name="de Vos W.M."/>
            <person name="Smidt H."/>
        </authorList>
    </citation>
    <scope>NUCLEOTIDE SEQUENCE [LARGE SCALE GENOMIC DNA]</scope>
    <source>
        <strain evidence="10">DSM 11246 / JCM 15787 / PB90-1</strain>
    </source>
</reference>
<accession>B1ZSD4</accession>
<comment type="similarity">
    <text evidence="2 8">Belongs to the 4-toluene sulfonate uptake permease (TSUP) (TC 2.A.102) family.</text>
</comment>
<feature type="transmembrane region" description="Helical" evidence="8">
    <location>
        <begin position="249"/>
        <end position="271"/>
    </location>
</feature>
<evidence type="ECO:0000256" key="8">
    <source>
        <dbReference type="RuleBase" id="RU363041"/>
    </source>
</evidence>
<evidence type="ECO:0000256" key="5">
    <source>
        <dbReference type="ARBA" id="ARBA00022692"/>
    </source>
</evidence>
<evidence type="ECO:0000313" key="9">
    <source>
        <dbReference type="EMBL" id="ACB75733.1"/>
    </source>
</evidence>
<proteinExistence type="inferred from homology"/>
<dbReference type="Pfam" id="PF01925">
    <property type="entry name" value="TauE"/>
    <property type="match status" value="1"/>
</dbReference>
<dbReference type="KEGG" id="ote:Oter_2451"/>
<feature type="transmembrane region" description="Helical" evidence="8">
    <location>
        <begin position="223"/>
        <end position="243"/>
    </location>
</feature>
<evidence type="ECO:0000256" key="4">
    <source>
        <dbReference type="ARBA" id="ARBA00022475"/>
    </source>
</evidence>
<keyword evidence="5 8" id="KW-0812">Transmembrane</keyword>
<dbReference type="AlphaFoldDB" id="B1ZSD4"/>
<feature type="transmembrane region" description="Helical" evidence="8">
    <location>
        <begin position="101"/>
        <end position="120"/>
    </location>
</feature>
<dbReference type="HOGENOM" id="CLU_054750_0_0_0"/>
<name>B1ZSD4_OPITP</name>
<feature type="transmembrane region" description="Helical" evidence="8">
    <location>
        <begin position="188"/>
        <end position="216"/>
    </location>
</feature>
<protein>
    <recommendedName>
        <fullName evidence="8">Probable membrane transporter protein</fullName>
    </recommendedName>
</protein>
<dbReference type="eggNOG" id="COG0730">
    <property type="taxonomic scope" value="Bacteria"/>
</dbReference>
<feature type="transmembrane region" description="Helical" evidence="8">
    <location>
        <begin position="76"/>
        <end position="94"/>
    </location>
</feature>
<dbReference type="InterPro" id="IPR002781">
    <property type="entry name" value="TM_pro_TauE-like"/>
</dbReference>
<evidence type="ECO:0000256" key="2">
    <source>
        <dbReference type="ARBA" id="ARBA00009142"/>
    </source>
</evidence>
<organism evidence="9 10">
    <name type="scientific">Opitutus terrae (strain DSM 11246 / JCM 15787 / PB90-1)</name>
    <dbReference type="NCBI Taxonomy" id="452637"/>
    <lineage>
        <taxon>Bacteria</taxon>
        <taxon>Pseudomonadati</taxon>
        <taxon>Verrucomicrobiota</taxon>
        <taxon>Opitutia</taxon>
        <taxon>Opitutales</taxon>
        <taxon>Opitutaceae</taxon>
        <taxon>Opitutus</taxon>
    </lineage>
</organism>
<evidence type="ECO:0000256" key="3">
    <source>
        <dbReference type="ARBA" id="ARBA00022448"/>
    </source>
</evidence>
<evidence type="ECO:0000256" key="7">
    <source>
        <dbReference type="ARBA" id="ARBA00023136"/>
    </source>
</evidence>
<evidence type="ECO:0000256" key="6">
    <source>
        <dbReference type="ARBA" id="ARBA00022989"/>
    </source>
</evidence>
<dbReference type="InterPro" id="IPR052017">
    <property type="entry name" value="TSUP"/>
</dbReference>
<evidence type="ECO:0000313" key="10">
    <source>
        <dbReference type="Proteomes" id="UP000007013"/>
    </source>
</evidence>
<sequence length="301" mass="32152">MHFELWQWVLAVIGALLVGVSKTGIAGLGMLFVVIFAQIMPAKQATGVVLPLLIFGDIIAVASYRQHTQWRFLWRLFPWTAIGVVIGFVALGRIDDRQAQVMIGLIVLSLLALHVGRRVIKPKAAGIKPQNVAASVTARSAPRSGAATGQNDTSVWRAGSPDPAAKTVITAGSGDPAVQPQEASHGWWFAPTIGVLAGFTTLVANAAGPLMVIYLLAMRLPKMEFVGTGAVFFLLLNLFKVPFMVNLGLINGGSFALNLWLAPAVFLGAWIGRKILLRINQRLFENLALALSAAAGVKLLC</sequence>
<dbReference type="RefSeq" id="WP_012375268.1">
    <property type="nucleotide sequence ID" value="NC_010571.1"/>
</dbReference>
<gene>
    <name evidence="9" type="ordered locus">Oter_2451</name>
</gene>
<keyword evidence="7 8" id="KW-0472">Membrane</keyword>
<dbReference type="PANTHER" id="PTHR30269">
    <property type="entry name" value="TRANSMEMBRANE PROTEIN YFCA"/>
    <property type="match status" value="1"/>
</dbReference>
<dbReference type="STRING" id="452637.Oter_2451"/>
<dbReference type="EMBL" id="CP001032">
    <property type="protein sequence ID" value="ACB75733.1"/>
    <property type="molecule type" value="Genomic_DNA"/>
</dbReference>
<dbReference type="Proteomes" id="UP000007013">
    <property type="component" value="Chromosome"/>
</dbReference>
<keyword evidence="10" id="KW-1185">Reference proteome</keyword>
<keyword evidence="4 8" id="KW-1003">Cell membrane</keyword>
<dbReference type="GO" id="GO:0005886">
    <property type="term" value="C:plasma membrane"/>
    <property type="evidence" value="ECO:0007669"/>
    <property type="project" value="UniProtKB-SubCell"/>
</dbReference>
<keyword evidence="3" id="KW-0813">Transport</keyword>
<comment type="subcellular location">
    <subcellularLocation>
        <location evidence="1 8">Cell membrane</location>
        <topology evidence="1 8">Multi-pass membrane protein</topology>
    </subcellularLocation>
</comment>
<feature type="transmembrane region" description="Helical" evidence="8">
    <location>
        <begin position="6"/>
        <end position="36"/>
    </location>
</feature>
<keyword evidence="6 8" id="KW-1133">Transmembrane helix</keyword>
<feature type="transmembrane region" description="Helical" evidence="8">
    <location>
        <begin position="48"/>
        <end position="64"/>
    </location>
</feature>
<evidence type="ECO:0000256" key="1">
    <source>
        <dbReference type="ARBA" id="ARBA00004651"/>
    </source>
</evidence>